<reference evidence="3 4" key="1">
    <citation type="submission" date="2018-12" db="EMBL/GenBank/DDBJ databases">
        <authorList>
            <person name="Toschakov S.V."/>
        </authorList>
    </citation>
    <scope>NUCLEOTIDE SEQUENCE [LARGE SCALE GENOMIC DNA]</scope>
    <source>
        <strain evidence="3 4">GM2012</strain>
    </source>
</reference>
<protein>
    <recommendedName>
        <fullName evidence="2">DUF6968 domain-containing protein</fullName>
    </recommendedName>
</protein>
<accession>A0A432ML98</accession>
<evidence type="ECO:0000313" key="4">
    <source>
        <dbReference type="Proteomes" id="UP000280296"/>
    </source>
</evidence>
<dbReference type="InterPro" id="IPR054241">
    <property type="entry name" value="DUF6968"/>
</dbReference>
<dbReference type="Pfam" id="PF22302">
    <property type="entry name" value="DUF6968"/>
    <property type="match status" value="1"/>
</dbReference>
<reference evidence="3 4" key="2">
    <citation type="submission" date="2019-01" db="EMBL/GenBank/DDBJ databases">
        <title>Tautonia sociabilis, a novel thermotolerant planctomycete of Isosphaeraceae family, isolated from a 4000 m deep subterranean habitat.</title>
        <authorList>
            <person name="Kovaleva O.L."/>
            <person name="Elcheninov A.G."/>
            <person name="Van Heerden E."/>
            <person name="Toshchakov S.V."/>
            <person name="Novikov A."/>
            <person name="Bonch-Osmolovskaya E.A."/>
            <person name="Kublanov I.V."/>
        </authorList>
    </citation>
    <scope>NUCLEOTIDE SEQUENCE [LARGE SCALE GENOMIC DNA]</scope>
    <source>
        <strain evidence="3 4">GM2012</strain>
    </source>
</reference>
<feature type="region of interest" description="Disordered" evidence="1">
    <location>
        <begin position="102"/>
        <end position="126"/>
    </location>
</feature>
<organism evidence="3 4">
    <name type="scientific">Tautonia sociabilis</name>
    <dbReference type="NCBI Taxonomy" id="2080755"/>
    <lineage>
        <taxon>Bacteria</taxon>
        <taxon>Pseudomonadati</taxon>
        <taxon>Planctomycetota</taxon>
        <taxon>Planctomycetia</taxon>
        <taxon>Isosphaerales</taxon>
        <taxon>Isosphaeraceae</taxon>
        <taxon>Tautonia</taxon>
    </lineage>
</organism>
<keyword evidence="4" id="KW-1185">Reference proteome</keyword>
<dbReference type="Proteomes" id="UP000280296">
    <property type="component" value="Unassembled WGS sequence"/>
</dbReference>
<comment type="caution">
    <text evidence="3">The sequence shown here is derived from an EMBL/GenBank/DDBJ whole genome shotgun (WGS) entry which is preliminary data.</text>
</comment>
<sequence length="126" mass="13517">MQNVQDPMGPIIATRPMVWLRADGAEIPAFVEIGMPYQLPPDVPGEPGDWACRVRTRGLGDNNFYTVYGVDGIQVLYLALSMAGTLVSNSIVAGDLDWSEVPNFGFPPPPEQPDGDEGCEGCPPSP</sequence>
<name>A0A432ML98_9BACT</name>
<evidence type="ECO:0000313" key="3">
    <source>
        <dbReference type="EMBL" id="RUL88039.1"/>
    </source>
</evidence>
<dbReference type="OrthoDB" id="5520358at2"/>
<dbReference type="RefSeq" id="WP_126724949.1">
    <property type="nucleotide sequence ID" value="NZ_RYZH01000014.1"/>
</dbReference>
<dbReference type="EMBL" id="RYZH01000014">
    <property type="protein sequence ID" value="RUL88039.1"/>
    <property type="molecule type" value="Genomic_DNA"/>
</dbReference>
<proteinExistence type="predicted"/>
<dbReference type="AlphaFoldDB" id="A0A432ML98"/>
<evidence type="ECO:0000259" key="2">
    <source>
        <dbReference type="Pfam" id="PF22302"/>
    </source>
</evidence>
<feature type="domain" description="DUF6968" evidence="2">
    <location>
        <begin position="23"/>
        <end position="107"/>
    </location>
</feature>
<gene>
    <name evidence="3" type="ORF">TsocGM_08835</name>
</gene>
<evidence type="ECO:0000256" key="1">
    <source>
        <dbReference type="SAM" id="MobiDB-lite"/>
    </source>
</evidence>